<feature type="domain" description="Fimbrial-type adhesion" evidence="1">
    <location>
        <begin position="35"/>
        <end position="165"/>
    </location>
</feature>
<evidence type="ECO:0000313" key="3">
    <source>
        <dbReference type="Proteomes" id="UP001519667"/>
    </source>
</evidence>
<dbReference type="Pfam" id="PF00419">
    <property type="entry name" value="Fimbrial"/>
    <property type="match status" value="1"/>
</dbReference>
<accession>A0ABS5XNM1</accession>
<dbReference type="InterPro" id="IPR036937">
    <property type="entry name" value="Adhesion_dom_fimbrial_sf"/>
</dbReference>
<comment type="caution">
    <text evidence="2">The sequence shown here is derived from an EMBL/GenBank/DDBJ whole genome shotgun (WGS) entry which is preliminary data.</text>
</comment>
<evidence type="ECO:0000313" key="2">
    <source>
        <dbReference type="EMBL" id="MBT8769304.1"/>
    </source>
</evidence>
<sequence length="166" mass="17421">MKAVKHFGPRGLYLALCLWLPTTVQGVELARSTVSISGAVVKPTCKFDQGNSLRVSFSTVDVTRIASGQYKQAIPLTIKCGTEAAAITLTLKADVGFATDVVKTSASGLGIRIRRVRDDAVWKPNSSVNSSTSNDNSIEAVLVLEPGSELQAGAFSASATLSAAYD</sequence>
<evidence type="ECO:0000259" key="1">
    <source>
        <dbReference type="Pfam" id="PF00419"/>
    </source>
</evidence>
<protein>
    <submittedName>
        <fullName evidence="2">Fimbrial protein</fullName>
    </submittedName>
</protein>
<keyword evidence="3" id="KW-1185">Reference proteome</keyword>
<dbReference type="SUPFAM" id="SSF49401">
    <property type="entry name" value="Bacterial adhesins"/>
    <property type="match status" value="1"/>
</dbReference>
<dbReference type="Gene3D" id="2.60.40.1090">
    <property type="entry name" value="Fimbrial-type adhesion domain"/>
    <property type="match status" value="1"/>
</dbReference>
<dbReference type="InterPro" id="IPR008966">
    <property type="entry name" value="Adhesion_dom_sf"/>
</dbReference>
<dbReference type="EMBL" id="JAGTIS010000024">
    <property type="protein sequence ID" value="MBT8769304.1"/>
    <property type="molecule type" value="Genomic_DNA"/>
</dbReference>
<dbReference type="InterPro" id="IPR050263">
    <property type="entry name" value="Bact_Fimbrial_Adh_Pro"/>
</dbReference>
<reference evidence="2 3" key="1">
    <citation type="submission" date="2021-04" db="EMBL/GenBank/DDBJ databases">
        <title>Pseudomonas boanensis sp. nov., a bacterium isolated from river water used for household purposes in Boane District, Mozambique.</title>
        <authorList>
            <person name="Nicklasson M."/>
            <person name="Martin-Rodriguez A.J."/>
            <person name="Thorell K."/>
            <person name="Neves L."/>
            <person name="Mussagy A."/>
            <person name="Rydberg H.A."/>
            <person name="Hernroth B."/>
            <person name="Svensson-Stadler L."/>
            <person name="Sjoling A."/>
        </authorList>
    </citation>
    <scope>NUCLEOTIDE SEQUENCE [LARGE SCALE GENOMIC DNA]</scope>
    <source>
        <strain evidence="2 3">DB1</strain>
    </source>
</reference>
<dbReference type="InterPro" id="IPR000259">
    <property type="entry name" value="Adhesion_dom_fimbrial"/>
</dbReference>
<dbReference type="Proteomes" id="UP001519667">
    <property type="component" value="Unassembled WGS sequence"/>
</dbReference>
<dbReference type="PANTHER" id="PTHR33420">
    <property type="entry name" value="FIMBRIAL SUBUNIT ELFA-RELATED"/>
    <property type="match status" value="1"/>
</dbReference>
<name>A0ABS5XNM1_9GAMM</name>
<gene>
    <name evidence="2" type="ORF">J7302_24660</name>
</gene>
<proteinExistence type="predicted"/>
<dbReference type="RefSeq" id="WP_215381043.1">
    <property type="nucleotide sequence ID" value="NZ_JAGTIS010000024.1"/>
</dbReference>
<organism evidence="2 3">
    <name type="scientific">Metapseudomonas boanensis</name>
    <dbReference type="NCBI Taxonomy" id="2822138"/>
    <lineage>
        <taxon>Bacteria</taxon>
        <taxon>Pseudomonadati</taxon>
        <taxon>Pseudomonadota</taxon>
        <taxon>Gammaproteobacteria</taxon>
        <taxon>Pseudomonadales</taxon>
        <taxon>Pseudomonadaceae</taxon>
        <taxon>Metapseudomonas</taxon>
    </lineage>
</organism>
<dbReference type="PANTHER" id="PTHR33420:SF33">
    <property type="entry name" value="MINOR FIMBRIAL SUBUNIT"/>
    <property type="match status" value="1"/>
</dbReference>